<evidence type="ECO:0000256" key="7">
    <source>
        <dbReference type="SAM" id="Phobius"/>
    </source>
</evidence>
<dbReference type="SUPFAM" id="SSF55874">
    <property type="entry name" value="ATPase domain of HSP90 chaperone/DNA topoisomerase II/histidine kinase"/>
    <property type="match status" value="1"/>
</dbReference>
<feature type="domain" description="Histidine kinase" evidence="8">
    <location>
        <begin position="472"/>
        <end position="676"/>
    </location>
</feature>
<dbReference type="CDD" id="cd00082">
    <property type="entry name" value="HisKA"/>
    <property type="match status" value="1"/>
</dbReference>
<sequence length="677" mass="75834">MNKYNILNLVAVLTTALTCIAVAITFCFIGLNTADFLPYVTTEGTDGKSVAVSQIEELDGLHTLRYANYTPNEFLLPGIDIQGEVIDLTQFTQFAERGTLQFVFLNLDPYDENFTEKSNALAPFLGSDNYWHFTLCLPAFAGACNIYTGLDLTSRAGDISNYNFIEYSNYQSTTQTHRSESVPLSVDLQFYSQRHAMSPDLSIRATVVTIHYEAANNKTVQFSSLPLVGENSAVQTTVNRDDLFLLIGSMLSAAAFLLFVFAAILKRTFDFLPQTFLALGAFGFFYFRYLLFGICTFPYAAFALREFFAALIPFSAVCSLREHIKKFPIWIVFAGLALLPCIFSPLSAPINAASFFAIFSTIAETFTAALLFVLIIFAIIHSKDPKKLLIPTAATVFTVTFTFSPDFLLQIYSSSAWLGMVLIAATAALGVLFFVQLERKNIYLTSNLQGEVLRQTDELRSMLQDKDKLLRYMSHDLKKPVVSIWRSFSLLKRDTLDPEQCKLIDDIEYKLRGINESLADLQRYAKQNYAAEISAPIDADEIVHYIYESLEPDCTAQGIHLHCESFHCMVFAKRNMLISVLNNLLFNSLEHAHCSTIKILTEQTLKFCKISVIDDGIGLTPDTDPFRPYYSETAADGNLGLGLYLCRQFMHAMGGELTYERIAKKSIFTASVPLAKK</sequence>
<evidence type="ECO:0000256" key="2">
    <source>
        <dbReference type="ARBA" id="ARBA00004370"/>
    </source>
</evidence>
<feature type="transmembrane region" description="Helical" evidence="7">
    <location>
        <begin position="7"/>
        <end position="31"/>
    </location>
</feature>
<keyword evidence="7" id="KW-1133">Transmembrane helix</keyword>
<evidence type="ECO:0000313" key="9">
    <source>
        <dbReference type="EMBL" id="HIY96765.1"/>
    </source>
</evidence>
<evidence type="ECO:0000259" key="8">
    <source>
        <dbReference type="PROSITE" id="PS50109"/>
    </source>
</evidence>
<dbReference type="Proteomes" id="UP000886750">
    <property type="component" value="Unassembled WGS sequence"/>
</dbReference>
<keyword evidence="7" id="KW-0812">Transmembrane</keyword>
<keyword evidence="7" id="KW-0472">Membrane</keyword>
<comment type="caution">
    <text evidence="9">The sequence shown here is derived from an EMBL/GenBank/DDBJ whole genome shotgun (WGS) entry which is preliminary data.</text>
</comment>
<dbReference type="EMBL" id="DXCQ01000028">
    <property type="protein sequence ID" value="HIY96765.1"/>
    <property type="molecule type" value="Genomic_DNA"/>
</dbReference>
<dbReference type="InterPro" id="IPR003594">
    <property type="entry name" value="HATPase_dom"/>
</dbReference>
<dbReference type="PANTHER" id="PTHR42878">
    <property type="entry name" value="TWO-COMPONENT HISTIDINE KINASE"/>
    <property type="match status" value="1"/>
</dbReference>
<dbReference type="GO" id="GO:0007234">
    <property type="term" value="P:osmosensory signaling via phosphorelay pathway"/>
    <property type="evidence" value="ECO:0007669"/>
    <property type="project" value="TreeGrafter"/>
</dbReference>
<proteinExistence type="predicted"/>
<protein>
    <recommendedName>
        <fullName evidence="3">histidine kinase</fullName>
        <ecNumber evidence="3">2.7.13.3</ecNumber>
    </recommendedName>
</protein>
<feature type="transmembrane region" description="Helical" evidence="7">
    <location>
        <begin position="327"/>
        <end position="346"/>
    </location>
</feature>
<dbReference type="InterPro" id="IPR036890">
    <property type="entry name" value="HATPase_C_sf"/>
</dbReference>
<dbReference type="InterPro" id="IPR003661">
    <property type="entry name" value="HisK_dim/P_dom"/>
</dbReference>
<evidence type="ECO:0000256" key="3">
    <source>
        <dbReference type="ARBA" id="ARBA00012438"/>
    </source>
</evidence>
<dbReference type="GO" id="GO:0030295">
    <property type="term" value="F:protein kinase activator activity"/>
    <property type="evidence" value="ECO:0007669"/>
    <property type="project" value="TreeGrafter"/>
</dbReference>
<reference evidence="9" key="1">
    <citation type="journal article" date="2021" name="PeerJ">
        <title>Extensive microbial diversity within the chicken gut microbiome revealed by metagenomics and culture.</title>
        <authorList>
            <person name="Gilroy R."/>
            <person name="Ravi A."/>
            <person name="Getino M."/>
            <person name="Pursley I."/>
            <person name="Horton D.L."/>
            <person name="Alikhan N.F."/>
            <person name="Baker D."/>
            <person name="Gharbi K."/>
            <person name="Hall N."/>
            <person name="Watson M."/>
            <person name="Adriaenssens E.M."/>
            <person name="Foster-Nyarko E."/>
            <person name="Jarju S."/>
            <person name="Secka A."/>
            <person name="Antonio M."/>
            <person name="Oren A."/>
            <person name="Chaudhuri R.R."/>
            <person name="La Ragione R."/>
            <person name="Hildebrand F."/>
            <person name="Pallen M.J."/>
        </authorList>
    </citation>
    <scope>NUCLEOTIDE SEQUENCE</scope>
    <source>
        <strain evidence="9">1345</strain>
    </source>
</reference>
<dbReference type="Gene3D" id="3.30.565.10">
    <property type="entry name" value="Histidine kinase-like ATPase, C-terminal domain"/>
    <property type="match status" value="1"/>
</dbReference>
<evidence type="ECO:0000256" key="6">
    <source>
        <dbReference type="ARBA" id="ARBA00023012"/>
    </source>
</evidence>
<dbReference type="EC" id="2.7.13.3" evidence="3"/>
<accession>A0A9D2CS35</accession>
<reference evidence="9" key="2">
    <citation type="submission" date="2021-04" db="EMBL/GenBank/DDBJ databases">
        <authorList>
            <person name="Gilroy R."/>
        </authorList>
    </citation>
    <scope>NUCLEOTIDE SEQUENCE</scope>
    <source>
        <strain evidence="9">1345</strain>
    </source>
</reference>
<dbReference type="SUPFAM" id="SSF47384">
    <property type="entry name" value="Homodimeric domain of signal transducing histidine kinase"/>
    <property type="match status" value="1"/>
</dbReference>
<evidence type="ECO:0000256" key="5">
    <source>
        <dbReference type="ARBA" id="ARBA00022777"/>
    </source>
</evidence>
<comment type="subcellular location">
    <subcellularLocation>
        <location evidence="2">Membrane</location>
    </subcellularLocation>
</comment>
<keyword evidence="6" id="KW-0902">Two-component regulatory system</keyword>
<comment type="catalytic activity">
    <reaction evidence="1">
        <text>ATP + protein L-histidine = ADP + protein N-phospho-L-histidine.</text>
        <dbReference type="EC" id="2.7.13.3"/>
    </reaction>
</comment>
<dbReference type="SMART" id="SM00387">
    <property type="entry name" value="HATPase_c"/>
    <property type="match status" value="1"/>
</dbReference>
<feature type="transmembrane region" description="Helical" evidence="7">
    <location>
        <begin position="352"/>
        <end position="380"/>
    </location>
</feature>
<dbReference type="AlphaFoldDB" id="A0A9D2CS35"/>
<feature type="transmembrane region" description="Helical" evidence="7">
    <location>
        <begin position="387"/>
        <end position="404"/>
    </location>
</feature>
<name>A0A9D2CS35_9FIRM</name>
<evidence type="ECO:0000256" key="1">
    <source>
        <dbReference type="ARBA" id="ARBA00000085"/>
    </source>
</evidence>
<dbReference type="GO" id="GO:0000155">
    <property type="term" value="F:phosphorelay sensor kinase activity"/>
    <property type="evidence" value="ECO:0007669"/>
    <property type="project" value="InterPro"/>
</dbReference>
<dbReference type="InterPro" id="IPR050351">
    <property type="entry name" value="BphY/WalK/GraS-like"/>
</dbReference>
<feature type="transmembrane region" description="Helical" evidence="7">
    <location>
        <begin position="416"/>
        <end position="435"/>
    </location>
</feature>
<dbReference type="PANTHER" id="PTHR42878:SF14">
    <property type="entry name" value="OSMOLARITY TWO-COMPONENT SYSTEM PROTEIN SSK1"/>
    <property type="match status" value="1"/>
</dbReference>
<dbReference type="InterPro" id="IPR005467">
    <property type="entry name" value="His_kinase_dom"/>
</dbReference>
<organism evidence="9 10">
    <name type="scientific">Candidatus Borkfalkia excrementigallinarum</name>
    <dbReference type="NCBI Taxonomy" id="2838506"/>
    <lineage>
        <taxon>Bacteria</taxon>
        <taxon>Bacillati</taxon>
        <taxon>Bacillota</taxon>
        <taxon>Clostridia</taxon>
        <taxon>Christensenellales</taxon>
        <taxon>Christensenellaceae</taxon>
        <taxon>Candidatus Borkfalkia</taxon>
    </lineage>
</organism>
<dbReference type="InterPro" id="IPR036097">
    <property type="entry name" value="HisK_dim/P_sf"/>
</dbReference>
<evidence type="ECO:0000256" key="4">
    <source>
        <dbReference type="ARBA" id="ARBA00022679"/>
    </source>
</evidence>
<feature type="transmembrane region" description="Helical" evidence="7">
    <location>
        <begin position="243"/>
        <end position="264"/>
    </location>
</feature>
<evidence type="ECO:0000313" key="10">
    <source>
        <dbReference type="Proteomes" id="UP000886750"/>
    </source>
</evidence>
<dbReference type="Pfam" id="PF02518">
    <property type="entry name" value="HATPase_c"/>
    <property type="match status" value="1"/>
</dbReference>
<dbReference type="GO" id="GO:0000156">
    <property type="term" value="F:phosphorelay response regulator activity"/>
    <property type="evidence" value="ECO:0007669"/>
    <property type="project" value="TreeGrafter"/>
</dbReference>
<dbReference type="PROSITE" id="PS50109">
    <property type="entry name" value="HIS_KIN"/>
    <property type="match status" value="1"/>
</dbReference>
<keyword evidence="4" id="KW-0808">Transferase</keyword>
<gene>
    <name evidence="9" type="ORF">H9729_03680</name>
</gene>
<dbReference type="Gene3D" id="1.10.287.130">
    <property type="match status" value="1"/>
</dbReference>
<keyword evidence="5 9" id="KW-0418">Kinase</keyword>